<dbReference type="InterPro" id="IPR044876">
    <property type="entry name" value="HRDC_dom_sf"/>
</dbReference>
<dbReference type="InterPro" id="IPR036390">
    <property type="entry name" value="WH_DNA-bd_sf"/>
</dbReference>
<dbReference type="PROSITE" id="PS51194">
    <property type="entry name" value="HELICASE_CTER"/>
    <property type="match status" value="1"/>
</dbReference>
<keyword evidence="5" id="KW-0547">Nucleotide-binding</keyword>
<evidence type="ECO:0000313" key="21">
    <source>
        <dbReference type="EMBL" id="CUN49672.1"/>
    </source>
</evidence>
<evidence type="ECO:0000256" key="15">
    <source>
        <dbReference type="ARBA" id="ARBA00034617"/>
    </source>
</evidence>
<evidence type="ECO:0000256" key="17">
    <source>
        <dbReference type="SAM" id="MobiDB-lite"/>
    </source>
</evidence>
<dbReference type="PANTHER" id="PTHR13710">
    <property type="entry name" value="DNA HELICASE RECQ FAMILY MEMBER"/>
    <property type="match status" value="1"/>
</dbReference>
<dbReference type="Gene3D" id="1.10.10.10">
    <property type="entry name" value="Winged helix-like DNA-binding domain superfamily/Winged helix DNA-binding domain"/>
    <property type="match status" value="1"/>
</dbReference>
<evidence type="ECO:0000256" key="3">
    <source>
        <dbReference type="ARBA" id="ARBA00005446"/>
    </source>
</evidence>
<dbReference type="NCBIfam" id="TIGR00614">
    <property type="entry name" value="recQ_fam"/>
    <property type="match status" value="1"/>
</dbReference>
<dbReference type="AlphaFoldDB" id="A0A173XD07"/>
<keyword evidence="13" id="KW-0234">DNA repair</keyword>
<dbReference type="InterPro" id="IPR018982">
    <property type="entry name" value="RQC_domain"/>
</dbReference>
<dbReference type="GO" id="GO:0046872">
    <property type="term" value="F:metal ion binding"/>
    <property type="evidence" value="ECO:0007669"/>
    <property type="project" value="UniProtKB-KW"/>
</dbReference>
<feature type="region of interest" description="Disordered" evidence="17">
    <location>
        <begin position="512"/>
        <end position="532"/>
    </location>
</feature>
<sequence>MNRQAVQTLKTYFGYDTFREGQESVVESILEHRDVLAIMPTGAGKSICYQVPALMLSGITIVISPLISLMQDQVKALNEAGIHAAFINSSLSESQISKALYLAAGGRYKIIYVAPERLENYEFLEFARQVEISMVTVDEAHCISQWGQDFRPSYVKIVDFVKNLPGRPIVSAFTATATEEVKNDILCTLNLEDPKVVITGFDRKNLYYSVENIRRKDDFVMDYIDRHPTESGIIYCSTRKNVDNLFELLFQKGVAVTRYHAGLNNETRKKNQEDFIYDRTPVIIATNAFGMGIDKSNVRYVIHYNMPQSMENYYQEAGRAGRDGENSQCILLFSAQDVMIDRMLLDNKDFSDVDEEDEFLIRQRDIRRLQIMEGYCKTTGCLRNYILEYFGEKTFGPCDNCGNCHREYHETDMTREAKWVVNCVAETRGRYGLTIVLGTLLGAKRARLRELGADKYKSYGALNDHSEAELRALISQMTEMGYLYQTQERYSVLKLGDISPLRDENTHVIMRTYEEKEPDKKKKPQKSVRKRSTDALTAAGYDLFEALRKLRLQIAKEEAMPPYIVFSDKTLIDMCIKCPSNEEEMLEVSGVGENKLKKYGQRFLEEIQKFCLERPNAVLSMSEDENGNP</sequence>
<dbReference type="Pfam" id="PF09382">
    <property type="entry name" value="RQC"/>
    <property type="match status" value="1"/>
</dbReference>
<comment type="cofactor">
    <cofactor evidence="1">
        <name>Mg(2+)</name>
        <dbReference type="ChEBI" id="CHEBI:18420"/>
    </cofactor>
</comment>
<comment type="catalytic activity">
    <reaction evidence="15">
        <text>Couples ATP hydrolysis with the unwinding of duplex DNA by translocating in the 3'-5' direction.</text>
        <dbReference type="EC" id="5.6.2.4"/>
    </reaction>
</comment>
<keyword evidence="7 21" id="KW-0378">Hydrolase</keyword>
<reference evidence="21 22" key="1">
    <citation type="submission" date="2015-09" db="EMBL/GenBank/DDBJ databases">
        <authorList>
            <consortium name="Pathogen Informatics"/>
        </authorList>
    </citation>
    <scope>NUCLEOTIDE SEQUENCE [LARGE SCALE GENOMIC DNA]</scope>
    <source>
        <strain evidence="21 22">2789STDY5834863</strain>
    </source>
</reference>
<dbReference type="RefSeq" id="WP_055199541.1">
    <property type="nucleotide sequence ID" value="NZ_BTHH01000001.1"/>
</dbReference>
<evidence type="ECO:0000256" key="11">
    <source>
        <dbReference type="ARBA" id="ARBA00023125"/>
    </source>
</evidence>
<dbReference type="SUPFAM" id="SSF46785">
    <property type="entry name" value="Winged helix' DNA-binding domain"/>
    <property type="match status" value="1"/>
</dbReference>
<dbReference type="InterPro" id="IPR006293">
    <property type="entry name" value="DNA_helicase_ATP-dep_RecQ_bac"/>
</dbReference>
<keyword evidence="11" id="KW-0238">DNA-binding</keyword>
<dbReference type="GO" id="GO:0043590">
    <property type="term" value="C:bacterial nucleoid"/>
    <property type="evidence" value="ECO:0007669"/>
    <property type="project" value="TreeGrafter"/>
</dbReference>
<keyword evidence="8 21" id="KW-0347">Helicase</keyword>
<evidence type="ECO:0000256" key="1">
    <source>
        <dbReference type="ARBA" id="ARBA00001946"/>
    </source>
</evidence>
<dbReference type="Gene3D" id="3.40.50.300">
    <property type="entry name" value="P-loop containing nucleotide triphosphate hydrolases"/>
    <property type="match status" value="2"/>
</dbReference>
<dbReference type="SUPFAM" id="SSF52540">
    <property type="entry name" value="P-loop containing nucleoside triphosphate hydrolases"/>
    <property type="match status" value="1"/>
</dbReference>
<keyword evidence="6" id="KW-0227">DNA damage</keyword>
<evidence type="ECO:0000256" key="5">
    <source>
        <dbReference type="ARBA" id="ARBA00022741"/>
    </source>
</evidence>
<evidence type="ECO:0000259" key="18">
    <source>
        <dbReference type="PROSITE" id="PS50967"/>
    </source>
</evidence>
<dbReference type="Pfam" id="PF16124">
    <property type="entry name" value="RecQ_Zn_bind"/>
    <property type="match status" value="1"/>
</dbReference>
<dbReference type="SMART" id="SM00487">
    <property type="entry name" value="DEXDc"/>
    <property type="match status" value="1"/>
</dbReference>
<dbReference type="InterPro" id="IPR004589">
    <property type="entry name" value="DNA_helicase_ATP-dep_RecQ"/>
</dbReference>
<evidence type="ECO:0000256" key="12">
    <source>
        <dbReference type="ARBA" id="ARBA00023172"/>
    </source>
</evidence>
<protein>
    <recommendedName>
        <fullName evidence="16">DNA helicase RecQ</fullName>
        <ecNumber evidence="16">5.6.2.4</ecNumber>
    </recommendedName>
</protein>
<dbReference type="InterPro" id="IPR010997">
    <property type="entry name" value="HRDC-like_sf"/>
</dbReference>
<dbReference type="InterPro" id="IPR011545">
    <property type="entry name" value="DEAD/DEAH_box_helicase_dom"/>
</dbReference>
<feature type="domain" description="Helicase C-terminal" evidence="20">
    <location>
        <begin position="205"/>
        <end position="367"/>
    </location>
</feature>
<dbReference type="InterPro" id="IPR036388">
    <property type="entry name" value="WH-like_DNA-bd_sf"/>
</dbReference>
<dbReference type="EMBL" id="CYZN01000002">
    <property type="protein sequence ID" value="CUN49672.1"/>
    <property type="molecule type" value="Genomic_DNA"/>
</dbReference>
<dbReference type="GO" id="GO:0043138">
    <property type="term" value="F:3'-5' DNA helicase activity"/>
    <property type="evidence" value="ECO:0007669"/>
    <property type="project" value="UniProtKB-EC"/>
</dbReference>
<dbReference type="GO" id="GO:0006281">
    <property type="term" value="P:DNA repair"/>
    <property type="evidence" value="ECO:0007669"/>
    <property type="project" value="UniProtKB-KW"/>
</dbReference>
<evidence type="ECO:0000256" key="7">
    <source>
        <dbReference type="ARBA" id="ARBA00022801"/>
    </source>
</evidence>
<evidence type="ECO:0000256" key="6">
    <source>
        <dbReference type="ARBA" id="ARBA00022763"/>
    </source>
</evidence>
<keyword evidence="14" id="KW-0413">Isomerase</keyword>
<dbReference type="SUPFAM" id="SSF47819">
    <property type="entry name" value="HRDC-like"/>
    <property type="match status" value="1"/>
</dbReference>
<dbReference type="Pfam" id="PF00570">
    <property type="entry name" value="HRDC"/>
    <property type="match status" value="1"/>
</dbReference>
<dbReference type="GO" id="GO:0030894">
    <property type="term" value="C:replisome"/>
    <property type="evidence" value="ECO:0007669"/>
    <property type="project" value="TreeGrafter"/>
</dbReference>
<dbReference type="PROSITE" id="PS50967">
    <property type="entry name" value="HRDC"/>
    <property type="match status" value="1"/>
</dbReference>
<dbReference type="CDD" id="cd17920">
    <property type="entry name" value="DEXHc_RecQ"/>
    <property type="match status" value="1"/>
</dbReference>
<dbReference type="FunFam" id="1.10.150.80:FF:000002">
    <property type="entry name" value="ATP-dependent DNA helicase RecQ"/>
    <property type="match status" value="1"/>
</dbReference>
<dbReference type="GO" id="GO:0006260">
    <property type="term" value="P:DNA replication"/>
    <property type="evidence" value="ECO:0007669"/>
    <property type="project" value="InterPro"/>
</dbReference>
<evidence type="ECO:0000259" key="19">
    <source>
        <dbReference type="PROSITE" id="PS51192"/>
    </source>
</evidence>
<dbReference type="SMART" id="SM00341">
    <property type="entry name" value="HRDC"/>
    <property type="match status" value="1"/>
</dbReference>
<dbReference type="GO" id="GO:0009378">
    <property type="term" value="F:four-way junction helicase activity"/>
    <property type="evidence" value="ECO:0007669"/>
    <property type="project" value="TreeGrafter"/>
</dbReference>
<dbReference type="GO" id="GO:0016787">
    <property type="term" value="F:hydrolase activity"/>
    <property type="evidence" value="ECO:0007669"/>
    <property type="project" value="UniProtKB-KW"/>
</dbReference>
<comment type="cofactor">
    <cofactor evidence="2">
        <name>Zn(2+)</name>
        <dbReference type="ChEBI" id="CHEBI:29105"/>
    </cofactor>
</comment>
<keyword evidence="9" id="KW-0862">Zinc</keyword>
<comment type="similarity">
    <text evidence="3">Belongs to the helicase family. RecQ subfamily.</text>
</comment>
<evidence type="ECO:0000256" key="10">
    <source>
        <dbReference type="ARBA" id="ARBA00022840"/>
    </source>
</evidence>
<evidence type="ECO:0000256" key="13">
    <source>
        <dbReference type="ARBA" id="ARBA00023204"/>
    </source>
</evidence>
<evidence type="ECO:0000256" key="2">
    <source>
        <dbReference type="ARBA" id="ARBA00001947"/>
    </source>
</evidence>
<dbReference type="InterPro" id="IPR027417">
    <property type="entry name" value="P-loop_NTPase"/>
</dbReference>
<dbReference type="Proteomes" id="UP000095431">
    <property type="component" value="Unassembled WGS sequence"/>
</dbReference>
<dbReference type="GO" id="GO:0003677">
    <property type="term" value="F:DNA binding"/>
    <property type="evidence" value="ECO:0007669"/>
    <property type="project" value="UniProtKB-KW"/>
</dbReference>
<accession>A0A173XD07</accession>
<keyword evidence="12" id="KW-0233">DNA recombination</keyword>
<dbReference type="Gene3D" id="1.10.150.80">
    <property type="entry name" value="HRDC domain"/>
    <property type="match status" value="1"/>
</dbReference>
<evidence type="ECO:0000313" key="22">
    <source>
        <dbReference type="Proteomes" id="UP000095431"/>
    </source>
</evidence>
<evidence type="ECO:0000256" key="9">
    <source>
        <dbReference type="ARBA" id="ARBA00022833"/>
    </source>
</evidence>
<proteinExistence type="inferred from homology"/>
<dbReference type="InterPro" id="IPR001650">
    <property type="entry name" value="Helicase_C-like"/>
</dbReference>
<dbReference type="SMART" id="SM00956">
    <property type="entry name" value="RQC"/>
    <property type="match status" value="1"/>
</dbReference>
<dbReference type="InterPro" id="IPR002121">
    <property type="entry name" value="HRDC_dom"/>
</dbReference>
<dbReference type="FunFam" id="3.40.50.300:FF:000296">
    <property type="entry name" value="ATP-dependent DNA helicase RecQ"/>
    <property type="match status" value="1"/>
</dbReference>
<dbReference type="eggNOG" id="COG0514">
    <property type="taxonomic scope" value="Bacteria"/>
</dbReference>
<keyword evidence="10" id="KW-0067">ATP-binding</keyword>
<evidence type="ECO:0000256" key="8">
    <source>
        <dbReference type="ARBA" id="ARBA00022806"/>
    </source>
</evidence>
<dbReference type="InterPro" id="IPR014001">
    <property type="entry name" value="Helicase_ATP-bd"/>
</dbReference>
<keyword evidence="4" id="KW-0479">Metal-binding</keyword>
<dbReference type="EC" id="5.6.2.4" evidence="16"/>
<feature type="domain" description="Helicase ATP-binding" evidence="19">
    <location>
        <begin position="26"/>
        <end position="195"/>
    </location>
</feature>
<dbReference type="NCBIfam" id="TIGR01389">
    <property type="entry name" value="recQ"/>
    <property type="match status" value="1"/>
</dbReference>
<dbReference type="GO" id="GO:0005737">
    <property type="term" value="C:cytoplasm"/>
    <property type="evidence" value="ECO:0007669"/>
    <property type="project" value="TreeGrafter"/>
</dbReference>
<evidence type="ECO:0000259" key="20">
    <source>
        <dbReference type="PROSITE" id="PS51194"/>
    </source>
</evidence>
<gene>
    <name evidence="21" type="primary">recQ</name>
    <name evidence="21" type="ORF">ERS852478_00278</name>
</gene>
<feature type="domain" description="HRDC" evidence="18">
    <location>
        <begin position="537"/>
        <end position="617"/>
    </location>
</feature>
<dbReference type="SMART" id="SM00490">
    <property type="entry name" value="HELICc"/>
    <property type="match status" value="1"/>
</dbReference>
<evidence type="ECO:0000256" key="16">
    <source>
        <dbReference type="NCBIfam" id="TIGR01389"/>
    </source>
</evidence>
<dbReference type="GO" id="GO:0009432">
    <property type="term" value="P:SOS response"/>
    <property type="evidence" value="ECO:0007669"/>
    <property type="project" value="UniProtKB-UniRule"/>
</dbReference>
<dbReference type="PANTHER" id="PTHR13710:SF105">
    <property type="entry name" value="ATP-DEPENDENT DNA HELICASE Q1"/>
    <property type="match status" value="1"/>
</dbReference>
<dbReference type="InterPro" id="IPR032284">
    <property type="entry name" value="RecQ_Zn-bd"/>
</dbReference>
<dbReference type="Pfam" id="PF00271">
    <property type="entry name" value="Helicase_C"/>
    <property type="match status" value="1"/>
</dbReference>
<feature type="compositionally biased region" description="Basic residues" evidence="17">
    <location>
        <begin position="521"/>
        <end position="530"/>
    </location>
</feature>
<evidence type="ECO:0000256" key="4">
    <source>
        <dbReference type="ARBA" id="ARBA00022723"/>
    </source>
</evidence>
<dbReference type="GO" id="GO:0005524">
    <property type="term" value="F:ATP binding"/>
    <property type="evidence" value="ECO:0007669"/>
    <property type="project" value="UniProtKB-KW"/>
</dbReference>
<dbReference type="PROSITE" id="PS51192">
    <property type="entry name" value="HELICASE_ATP_BIND_1"/>
    <property type="match status" value="1"/>
</dbReference>
<name>A0A173XD07_9FIRM</name>
<dbReference type="CDD" id="cd18794">
    <property type="entry name" value="SF2_C_RecQ"/>
    <property type="match status" value="1"/>
</dbReference>
<evidence type="ECO:0000256" key="14">
    <source>
        <dbReference type="ARBA" id="ARBA00023235"/>
    </source>
</evidence>
<dbReference type="Pfam" id="PF00270">
    <property type="entry name" value="DEAD"/>
    <property type="match status" value="1"/>
</dbReference>
<dbReference type="GO" id="GO:0006310">
    <property type="term" value="P:DNA recombination"/>
    <property type="evidence" value="ECO:0007669"/>
    <property type="project" value="UniProtKB-UniRule"/>
</dbReference>
<organism evidence="21 22">
    <name type="scientific">Blautia wexlerae</name>
    <dbReference type="NCBI Taxonomy" id="418240"/>
    <lineage>
        <taxon>Bacteria</taxon>
        <taxon>Bacillati</taxon>
        <taxon>Bacillota</taxon>
        <taxon>Clostridia</taxon>
        <taxon>Lachnospirales</taxon>
        <taxon>Lachnospiraceae</taxon>
        <taxon>Blautia</taxon>
    </lineage>
</organism>